<proteinExistence type="predicted"/>
<protein>
    <submittedName>
        <fullName evidence="1">Holin-like toxin</fullName>
    </submittedName>
</protein>
<reference evidence="1 2" key="2">
    <citation type="journal article" date="2019" name="Int. J. Syst. Evol. Microbiol.">
        <title>Anaerobacillus isosaccharinicus sp. nov., an alkaliphilic bacterium which degrades isosaccharinic acid.</title>
        <authorList>
            <person name="Bassil N.M."/>
            <person name="Lloyd J.R."/>
        </authorList>
    </citation>
    <scope>NUCLEOTIDE SEQUENCE [LARGE SCALE GENOMIC DNA]</scope>
    <source>
        <strain evidence="1 2">NB2006</strain>
    </source>
</reference>
<dbReference type="EMBL" id="CP063356">
    <property type="protein sequence ID" value="XRP48522.1"/>
    <property type="molecule type" value="Genomic_DNA"/>
</dbReference>
<sequence>MVTYEAVNMAIQLCVLFIITITAIVAIITLVTNRKEK</sequence>
<organism evidence="1 2">
    <name type="scientific">Anaerobacillus isosaccharinicus</name>
    <dbReference type="NCBI Taxonomy" id="1532552"/>
    <lineage>
        <taxon>Bacteria</taxon>
        <taxon>Bacillati</taxon>
        <taxon>Bacillota</taxon>
        <taxon>Bacilli</taxon>
        <taxon>Bacillales</taxon>
        <taxon>Bacillaceae</taxon>
        <taxon>Anaerobacillus</taxon>
    </lineage>
</organism>
<evidence type="ECO:0000313" key="1">
    <source>
        <dbReference type="EMBL" id="XRP48522.1"/>
    </source>
</evidence>
<keyword evidence="2" id="KW-1185">Reference proteome</keyword>
<dbReference type="Proteomes" id="UP000180175">
    <property type="component" value="Chromosome"/>
</dbReference>
<evidence type="ECO:0000313" key="2">
    <source>
        <dbReference type="Proteomes" id="UP000180175"/>
    </source>
</evidence>
<reference evidence="1 2" key="1">
    <citation type="journal article" date="2017" name="Genome Announc.">
        <title>Draft Genome Sequences of Four Alkaliphilic Bacteria Belonging to the Anaerobacillus Genus.</title>
        <authorList>
            <person name="Bassil N.M."/>
            <person name="Lloyd J.R."/>
        </authorList>
    </citation>
    <scope>NUCLEOTIDE SEQUENCE [LARGE SCALE GENOMIC DNA]</scope>
    <source>
        <strain evidence="1 2">NB2006</strain>
    </source>
</reference>
<accession>A0AC62A4K4</accession>
<gene>
    <name evidence="1" type="ORF">AWH56_26975</name>
</gene>
<name>A0AC62A4K4_9BACI</name>